<dbReference type="GO" id="GO:0016787">
    <property type="term" value="F:hydrolase activity"/>
    <property type="evidence" value="ECO:0007669"/>
    <property type="project" value="UniProtKB-KW"/>
</dbReference>
<protein>
    <recommendedName>
        <fullName evidence="3">Queuosine 5'-phosphate N-glycosylase/hydrolase</fullName>
    </recommendedName>
    <alternativeName>
        <fullName evidence="4">Queuosine-nucleotide N-glycosylase/hydrolase</fullName>
    </alternativeName>
</protein>
<evidence type="ECO:0000256" key="5">
    <source>
        <dbReference type="ARBA" id="ARBA00048204"/>
    </source>
</evidence>
<evidence type="ECO:0000256" key="4">
    <source>
        <dbReference type="ARBA" id="ARBA00035393"/>
    </source>
</evidence>
<dbReference type="AlphaFoldDB" id="A0A1G2PHA5"/>
<gene>
    <name evidence="6" type="ORF">A2806_01355</name>
</gene>
<comment type="caution">
    <text evidence="6">The sequence shown here is derived from an EMBL/GenBank/DDBJ whole genome shotgun (WGS) entry which is preliminary data.</text>
</comment>
<dbReference type="GO" id="GO:0006400">
    <property type="term" value="P:tRNA modification"/>
    <property type="evidence" value="ECO:0007669"/>
    <property type="project" value="TreeGrafter"/>
</dbReference>
<evidence type="ECO:0000313" key="7">
    <source>
        <dbReference type="Proteomes" id="UP000177629"/>
    </source>
</evidence>
<evidence type="ECO:0000256" key="1">
    <source>
        <dbReference type="ARBA" id="ARBA00022801"/>
    </source>
</evidence>
<comment type="similarity">
    <text evidence="2">Belongs to the QNG1 protein family.</text>
</comment>
<dbReference type="Pfam" id="PF10343">
    <property type="entry name" value="Q_salvage"/>
    <property type="match status" value="1"/>
</dbReference>
<dbReference type="PANTHER" id="PTHR21314">
    <property type="entry name" value="QUEUOSINE 5'-PHOSPHATE N-GLYCOSYLASE_HYDROLASE-RELATED"/>
    <property type="match status" value="1"/>
</dbReference>
<dbReference type="Proteomes" id="UP000177629">
    <property type="component" value="Unassembled WGS sequence"/>
</dbReference>
<sequence length="338" mass="38084">MQDFLVGTCRAVGLLAQNVRIRDKAFAHLAETLMRGELSAPSWRAPVFPENDDKTFLQFLGVGNSINYCFTDFKTHGKFDTNFVFPDGSKRVVYGAFAMWACLKRALNNGIPVLSARFLAEGLDEETYDQIFVPVTTPLPMRESRIQNLRATGEALLRWYDGAFSNLFDRADFQVFRDDGNGIIQRLARHFLSYSRDMARYCGLSTPIPFHKRARLLALMYEGRARASEGCLPCLQDPGNIGPVADYDVPKALRAVGVLRYSPHLSRLVDDGIPIHHGNVYEVEIRAQTVNAMDALCAAINRLRERAQPITQIELDYAVWSAGREARGKHHYTKTTAY</sequence>
<dbReference type="EMBL" id="MHSS01000014">
    <property type="protein sequence ID" value="OHA47728.1"/>
    <property type="molecule type" value="Genomic_DNA"/>
</dbReference>
<name>A0A1G2PHA5_9BACT</name>
<keyword evidence="1" id="KW-0378">Hydrolase</keyword>
<dbReference type="PANTHER" id="PTHR21314:SF0">
    <property type="entry name" value="QUEUOSINE 5'-PHOSPHATE N-GLYCOSYLASE_HYDROLASE"/>
    <property type="match status" value="1"/>
</dbReference>
<evidence type="ECO:0000256" key="2">
    <source>
        <dbReference type="ARBA" id="ARBA00035119"/>
    </source>
</evidence>
<dbReference type="InterPro" id="IPR019438">
    <property type="entry name" value="Q_salvage"/>
</dbReference>
<dbReference type="STRING" id="1802362.A2806_01355"/>
<accession>A0A1G2PHA5</accession>
<organism evidence="6 7">
    <name type="scientific">Candidatus Terrybacteria bacterium RIFCSPHIGHO2_01_FULL_48_17</name>
    <dbReference type="NCBI Taxonomy" id="1802362"/>
    <lineage>
        <taxon>Bacteria</taxon>
        <taxon>Candidatus Terryibacteriota</taxon>
    </lineage>
</organism>
<comment type="catalytic activity">
    <reaction evidence="5">
        <text>queuosine 5'-phosphate + H2O = queuine + D-ribose 5-phosphate</text>
        <dbReference type="Rhea" id="RHEA:75387"/>
        <dbReference type="ChEBI" id="CHEBI:15377"/>
        <dbReference type="ChEBI" id="CHEBI:17433"/>
        <dbReference type="ChEBI" id="CHEBI:78346"/>
        <dbReference type="ChEBI" id="CHEBI:194371"/>
    </reaction>
    <physiologicalReaction direction="left-to-right" evidence="5">
        <dbReference type="Rhea" id="RHEA:75388"/>
    </physiologicalReaction>
</comment>
<proteinExistence type="inferred from homology"/>
<evidence type="ECO:0000256" key="3">
    <source>
        <dbReference type="ARBA" id="ARBA00035306"/>
    </source>
</evidence>
<evidence type="ECO:0000313" key="6">
    <source>
        <dbReference type="EMBL" id="OHA47728.1"/>
    </source>
</evidence>
<reference evidence="6 7" key="1">
    <citation type="journal article" date="2016" name="Nat. Commun.">
        <title>Thousands of microbial genomes shed light on interconnected biogeochemical processes in an aquifer system.</title>
        <authorList>
            <person name="Anantharaman K."/>
            <person name="Brown C.T."/>
            <person name="Hug L.A."/>
            <person name="Sharon I."/>
            <person name="Castelle C.J."/>
            <person name="Probst A.J."/>
            <person name="Thomas B.C."/>
            <person name="Singh A."/>
            <person name="Wilkins M.J."/>
            <person name="Karaoz U."/>
            <person name="Brodie E.L."/>
            <person name="Williams K.H."/>
            <person name="Hubbard S.S."/>
            <person name="Banfield J.F."/>
        </authorList>
    </citation>
    <scope>NUCLEOTIDE SEQUENCE [LARGE SCALE GENOMIC DNA]</scope>
</reference>